<keyword evidence="3" id="KW-1185">Reference proteome</keyword>
<dbReference type="InterPro" id="IPR007374">
    <property type="entry name" value="ASCH_domain"/>
</dbReference>
<proteinExistence type="predicted"/>
<protein>
    <submittedName>
        <fullName evidence="2">ASCH domain-containing protein</fullName>
    </submittedName>
</protein>
<evidence type="ECO:0000259" key="1">
    <source>
        <dbReference type="SMART" id="SM01022"/>
    </source>
</evidence>
<feature type="domain" description="ASCH" evidence="1">
    <location>
        <begin position="35"/>
        <end position="158"/>
    </location>
</feature>
<evidence type="ECO:0000313" key="2">
    <source>
        <dbReference type="EMBL" id="MFB9643194.1"/>
    </source>
</evidence>
<dbReference type="Proteomes" id="UP001589667">
    <property type="component" value="Unassembled WGS sequence"/>
</dbReference>
<sequence length="168" mass="18731">MPNAPIDHDAALTMWAEYRAAHPTVATDAEAPSVERFGDHPELTDELLRLVRDGTKRATATLVAEFEAEGQALPRVGSHWIACDSTGAPRVILRSTELRIGPFTSVDAEFAYDEGEDDRSLDSWRENHARYWRRTADAIGIEWTEQHEVVFERFDVVWPPEAASAGAA</sequence>
<dbReference type="PANTHER" id="PTHR39203">
    <property type="entry name" value="CYTOPLASMIC PROTEIN-RELATED"/>
    <property type="match status" value="1"/>
</dbReference>
<dbReference type="PANTHER" id="PTHR39203:SF1">
    <property type="entry name" value="CYTOPLASMIC PROTEIN"/>
    <property type="match status" value="1"/>
</dbReference>
<dbReference type="CDD" id="cd06553">
    <property type="entry name" value="ASCH_Ef3133_like"/>
    <property type="match status" value="1"/>
</dbReference>
<dbReference type="Pfam" id="PF04266">
    <property type="entry name" value="ASCH"/>
    <property type="match status" value="1"/>
</dbReference>
<accession>A0ABV5SVV1</accession>
<dbReference type="Gene3D" id="3.10.400.10">
    <property type="entry name" value="Sulfate adenylyltransferase"/>
    <property type="match status" value="1"/>
</dbReference>
<organism evidence="2 3">
    <name type="scientific">Agromyces lapidis</name>
    <dbReference type="NCBI Taxonomy" id="279574"/>
    <lineage>
        <taxon>Bacteria</taxon>
        <taxon>Bacillati</taxon>
        <taxon>Actinomycetota</taxon>
        <taxon>Actinomycetes</taxon>
        <taxon>Micrococcales</taxon>
        <taxon>Microbacteriaceae</taxon>
        <taxon>Agromyces</taxon>
    </lineage>
</organism>
<dbReference type="InterPro" id="IPR015947">
    <property type="entry name" value="PUA-like_sf"/>
</dbReference>
<name>A0ABV5SVV1_9MICO</name>
<dbReference type="RefSeq" id="WP_157424983.1">
    <property type="nucleotide sequence ID" value="NZ_BAAANI010000004.1"/>
</dbReference>
<gene>
    <name evidence="2" type="ORF">ACFFQV_12930</name>
</gene>
<comment type="caution">
    <text evidence="2">The sequence shown here is derived from an EMBL/GenBank/DDBJ whole genome shotgun (WGS) entry which is preliminary data.</text>
</comment>
<reference evidence="2 3" key="1">
    <citation type="submission" date="2024-09" db="EMBL/GenBank/DDBJ databases">
        <authorList>
            <person name="Sun Q."/>
            <person name="Mori K."/>
        </authorList>
    </citation>
    <scope>NUCLEOTIDE SEQUENCE [LARGE SCALE GENOMIC DNA]</scope>
    <source>
        <strain evidence="2 3">JCM 14321</strain>
    </source>
</reference>
<dbReference type="SUPFAM" id="SSF88697">
    <property type="entry name" value="PUA domain-like"/>
    <property type="match status" value="1"/>
</dbReference>
<evidence type="ECO:0000313" key="3">
    <source>
        <dbReference type="Proteomes" id="UP001589667"/>
    </source>
</evidence>
<dbReference type="SMART" id="SM01022">
    <property type="entry name" value="ASCH"/>
    <property type="match status" value="1"/>
</dbReference>
<dbReference type="EMBL" id="JBHMBL010000003">
    <property type="protein sequence ID" value="MFB9643194.1"/>
    <property type="molecule type" value="Genomic_DNA"/>
</dbReference>
<dbReference type="InterPro" id="IPR009326">
    <property type="entry name" value="DUF984"/>
</dbReference>
<dbReference type="PIRSF" id="PIRSF021320">
    <property type="entry name" value="DUF984"/>
    <property type="match status" value="1"/>
</dbReference>